<name>A0A397XX96_BRACM</name>
<proteinExistence type="predicted"/>
<feature type="domain" description="DUF4283" evidence="1">
    <location>
        <begin position="53"/>
        <end position="134"/>
    </location>
</feature>
<dbReference type="Proteomes" id="UP000264353">
    <property type="component" value="Chromosome A9"/>
</dbReference>
<dbReference type="InterPro" id="IPR025558">
    <property type="entry name" value="DUF4283"/>
</dbReference>
<sequence>MRACDGLGGDSVKEILNRSSPWKKTSPSDVQPEVDIVNGVGSIQIPDEIFDESYYLVGYFIGDAPHVGSIHVSVNCIQSSPNAGTKIDVQFIEKKTVLFRIENSQMRARVNQCKYWHIADVPLVVNVWTPESDFYPLDLSASCGLIFEEYQTISIRIRA</sequence>
<reference evidence="2 3" key="1">
    <citation type="submission" date="2018-06" db="EMBL/GenBank/DDBJ databases">
        <title>WGS assembly of Brassica rapa FPsc.</title>
        <authorList>
            <person name="Bowman J."/>
            <person name="Kohchi T."/>
            <person name="Yamato K."/>
            <person name="Jenkins J."/>
            <person name="Shu S."/>
            <person name="Ishizaki K."/>
            <person name="Yamaoka S."/>
            <person name="Nishihama R."/>
            <person name="Nakamura Y."/>
            <person name="Berger F."/>
            <person name="Adam C."/>
            <person name="Aki S."/>
            <person name="Althoff F."/>
            <person name="Araki T."/>
            <person name="Arteaga-Vazquez M."/>
            <person name="Balasubrmanian S."/>
            <person name="Bauer D."/>
            <person name="Boehm C."/>
            <person name="Briginshaw L."/>
            <person name="Caballero-Perez J."/>
            <person name="Catarino B."/>
            <person name="Chen F."/>
            <person name="Chiyoda S."/>
            <person name="Chovatia M."/>
            <person name="Davies K."/>
            <person name="Delmans M."/>
            <person name="Demura T."/>
            <person name="Dierschke T."/>
            <person name="Dolan L."/>
            <person name="Dorantes-Acosta A."/>
            <person name="Eklund D."/>
            <person name="Florent S."/>
            <person name="Flores-Sandoval E."/>
            <person name="Fujiyama A."/>
            <person name="Fukuzawa H."/>
            <person name="Galik B."/>
            <person name="Grimanelli D."/>
            <person name="Grimwood J."/>
            <person name="Grossniklaus U."/>
            <person name="Hamada T."/>
            <person name="Haseloff J."/>
            <person name="Hetherington A."/>
            <person name="Higo A."/>
            <person name="Hirakawa Y."/>
            <person name="Hundley H."/>
            <person name="Ikeda Y."/>
            <person name="Inoue K."/>
            <person name="Inoue S."/>
            <person name="Ishida S."/>
            <person name="Jia Q."/>
            <person name="Kakita M."/>
            <person name="Kanazawa T."/>
            <person name="Kawai Y."/>
            <person name="Kawashima T."/>
            <person name="Kennedy M."/>
            <person name="Kinose K."/>
            <person name="Kinoshita T."/>
            <person name="Kohara Y."/>
            <person name="Koide E."/>
            <person name="Komatsu K."/>
            <person name="Kopischke S."/>
            <person name="Kubo M."/>
            <person name="Kyozuka J."/>
            <person name="Lagercrantz U."/>
            <person name="Lin S."/>
            <person name="Lindquist E."/>
            <person name="Lipzen A."/>
            <person name="Lu C."/>
            <person name="Luna E."/>
            <person name="Martienssen R."/>
            <person name="Minamino N."/>
            <person name="Mizutani M."/>
            <person name="Mizutani M."/>
            <person name="Mochizuki N."/>
            <person name="Monte I."/>
            <person name="Mosher R."/>
            <person name="Nagasaki H."/>
            <person name="Nakagami H."/>
            <person name="Naramoto S."/>
            <person name="Nishitani K."/>
            <person name="Ohtani M."/>
            <person name="Okamoto T."/>
            <person name="Okumura M."/>
            <person name="Phillips J."/>
            <person name="Pollak B."/>
            <person name="Reinders A."/>
            <person name="Roevekamp M."/>
            <person name="Sano R."/>
            <person name="Sawa S."/>
            <person name="Schmid M."/>
            <person name="Shirakawa M."/>
            <person name="Solano R."/>
            <person name="Spunde A."/>
            <person name="Suetsugu N."/>
            <person name="Sugano S."/>
            <person name="Sugiyama A."/>
            <person name="Sun R."/>
            <person name="Suzuki Y."/>
            <person name="Takenaka M."/>
            <person name="Takezawa D."/>
            <person name="Tomogane H."/>
            <person name="Tsuzuki M."/>
            <person name="Ueda T."/>
            <person name="Umeda M."/>
            <person name="Ward J."/>
            <person name="Watanabe Y."/>
            <person name="Yazaki K."/>
            <person name="Yokoyama R."/>
            <person name="Yoshitake Y."/>
            <person name="Yotsui I."/>
            <person name="Zachgo S."/>
            <person name="Schmutz J."/>
        </authorList>
    </citation>
    <scope>NUCLEOTIDE SEQUENCE [LARGE SCALE GENOMIC DNA]</scope>
    <source>
        <strain evidence="3">cv. B-3</strain>
    </source>
</reference>
<protein>
    <recommendedName>
        <fullName evidence="1">DUF4283 domain-containing protein</fullName>
    </recommendedName>
</protein>
<organism evidence="2 3">
    <name type="scientific">Brassica campestris</name>
    <name type="common">Field mustard</name>
    <dbReference type="NCBI Taxonomy" id="3711"/>
    <lineage>
        <taxon>Eukaryota</taxon>
        <taxon>Viridiplantae</taxon>
        <taxon>Streptophyta</taxon>
        <taxon>Embryophyta</taxon>
        <taxon>Tracheophyta</taxon>
        <taxon>Spermatophyta</taxon>
        <taxon>Magnoliopsida</taxon>
        <taxon>eudicotyledons</taxon>
        <taxon>Gunneridae</taxon>
        <taxon>Pentapetalae</taxon>
        <taxon>rosids</taxon>
        <taxon>malvids</taxon>
        <taxon>Brassicales</taxon>
        <taxon>Brassicaceae</taxon>
        <taxon>Brassiceae</taxon>
        <taxon>Brassica</taxon>
    </lineage>
</organism>
<evidence type="ECO:0000313" key="3">
    <source>
        <dbReference type="Proteomes" id="UP000264353"/>
    </source>
</evidence>
<accession>A0A397XX96</accession>
<dbReference type="AlphaFoldDB" id="A0A397XX96"/>
<evidence type="ECO:0000259" key="1">
    <source>
        <dbReference type="Pfam" id="PF14111"/>
    </source>
</evidence>
<gene>
    <name evidence="2" type="ORF">BRARA_I02639</name>
</gene>
<dbReference type="EMBL" id="CM010636">
    <property type="protein sequence ID" value="RID45945.1"/>
    <property type="molecule type" value="Genomic_DNA"/>
</dbReference>
<evidence type="ECO:0000313" key="2">
    <source>
        <dbReference type="EMBL" id="RID45945.1"/>
    </source>
</evidence>
<dbReference type="Pfam" id="PF14111">
    <property type="entry name" value="DUF4283"/>
    <property type="match status" value="1"/>
</dbReference>